<organism evidence="5 6">
    <name type="scientific">Haemophilus influenzae (strain NTHi 3655)</name>
    <dbReference type="NCBI Taxonomy" id="375177"/>
    <lineage>
        <taxon>Bacteria</taxon>
        <taxon>Pseudomonadati</taxon>
        <taxon>Pseudomonadota</taxon>
        <taxon>Gammaproteobacteria</taxon>
        <taxon>Pasteurellales</taxon>
        <taxon>Pasteurellaceae</taxon>
        <taxon>Haemophilus</taxon>
    </lineage>
</organism>
<feature type="region of interest" description="Disordered" evidence="1">
    <location>
        <begin position="56"/>
        <end position="88"/>
    </location>
</feature>
<feature type="compositionally biased region" description="Basic and acidic residues" evidence="1">
    <location>
        <begin position="56"/>
        <end position="85"/>
    </location>
</feature>
<sequence length="126" mass="13863">MEKLHQGGGVLVQNRIKDGYRRAGLSLHKGDNVFENLSEMQIATLKGDARLVVKEITETDGEKSGKGLSKGDADRDEEKSVREDPLPTDLNTLTVEQLKNTLRERGKTFDGNAKKADLIALLSEAE</sequence>
<evidence type="ECO:0000313" key="7">
    <source>
        <dbReference type="Proteomes" id="UP000837958"/>
    </source>
</evidence>
<dbReference type="AlphaFoldDB" id="A0A0H3PJW9"/>
<evidence type="ECO:0008006" key="8">
    <source>
        <dbReference type="Google" id="ProtNLM"/>
    </source>
</evidence>
<dbReference type="Gene3D" id="1.10.720.30">
    <property type="entry name" value="SAP domain"/>
    <property type="match status" value="1"/>
</dbReference>
<evidence type="ECO:0000256" key="1">
    <source>
        <dbReference type="SAM" id="MobiDB-lite"/>
    </source>
</evidence>
<dbReference type="InterPro" id="IPR036269">
    <property type="entry name" value="Rho_N_sf"/>
</dbReference>
<dbReference type="Gene3D" id="3.40.5.80">
    <property type="match status" value="1"/>
</dbReference>
<dbReference type="Proteomes" id="UP000837958">
    <property type="component" value="Chromosome"/>
</dbReference>
<dbReference type="InterPro" id="IPR036361">
    <property type="entry name" value="SAP_dom_sf"/>
</dbReference>
<accession>A0A0H3PJW9</accession>
<reference evidence="4" key="3">
    <citation type="submission" date="2024-01" db="EMBL/GenBank/DDBJ databases">
        <authorList>
            <person name="Riesbeck K."/>
        </authorList>
    </citation>
    <scope>NUCLEOTIDE SEQUENCE</scope>
    <source>
        <strain evidence="4">3655</strain>
    </source>
</reference>
<feature type="domain" description="Mu-like prophage FluMu N-terminal" evidence="3">
    <location>
        <begin position="10"/>
        <end position="56"/>
    </location>
</feature>
<evidence type="ECO:0000259" key="2">
    <source>
        <dbReference type="Pfam" id="PF12949"/>
    </source>
</evidence>
<evidence type="ECO:0000313" key="5">
    <source>
        <dbReference type="EMBL" id="EDJ92057.1"/>
    </source>
</evidence>
<proteinExistence type="predicted"/>
<dbReference type="EMBL" id="OV040719">
    <property type="protein sequence ID" value="CAH0450322.1"/>
    <property type="molecule type" value="Genomic_DNA"/>
</dbReference>
<evidence type="ECO:0000313" key="4">
    <source>
        <dbReference type="EMBL" id="CAH0450322.1"/>
    </source>
</evidence>
<dbReference type="SUPFAM" id="SSF68912">
    <property type="entry name" value="Rho N-terminal domain-like"/>
    <property type="match status" value="1"/>
</dbReference>
<dbReference type="Pfam" id="PF17891">
    <property type="entry name" value="FluMu_N"/>
    <property type="match status" value="1"/>
</dbReference>
<gene>
    <name evidence="5" type="ORF">CGSHi3655_00085</name>
    <name evidence="4" type="ORF">KRLU3655_LOCUS398</name>
</gene>
<dbReference type="SUPFAM" id="SSF160059">
    <property type="entry name" value="PriA/YqbF domain"/>
    <property type="match status" value="1"/>
</dbReference>
<dbReference type="Proteomes" id="UP000003185">
    <property type="component" value="Unassembled WGS sequence"/>
</dbReference>
<evidence type="ECO:0000313" key="6">
    <source>
        <dbReference type="Proteomes" id="UP000003185"/>
    </source>
</evidence>
<feature type="domain" description="HeH/LEM" evidence="2">
    <location>
        <begin position="90"/>
        <end position="123"/>
    </location>
</feature>
<evidence type="ECO:0000259" key="3">
    <source>
        <dbReference type="Pfam" id="PF17891"/>
    </source>
</evidence>
<reference evidence="5 6" key="1">
    <citation type="journal article" date="2007" name="Genome Biol.">
        <title>Characterization and modeling of the Haemophilus influenzae core and supragenomes based on the complete genomic sequences of Rd and 12 clinical nontypeable strains.</title>
        <authorList>
            <person name="Hogg J.S."/>
            <person name="Hu F.Z."/>
            <person name="Janto B."/>
            <person name="Boissy R."/>
            <person name="Hayes J."/>
            <person name="Keefe R."/>
            <person name="Post J.C."/>
            <person name="Ehrlich G.D."/>
        </authorList>
    </citation>
    <scope>NUCLEOTIDE SEQUENCE [LARGE SCALE GENOMIC DNA]</scope>
    <source>
        <strain evidence="5">3655</strain>
        <strain evidence="6">NTHi 3655</strain>
    </source>
</reference>
<dbReference type="Pfam" id="PF12949">
    <property type="entry name" value="HeH"/>
    <property type="match status" value="1"/>
</dbReference>
<name>A0A0H3PJW9_HAEI3</name>
<dbReference type="InterPro" id="IPR025856">
    <property type="entry name" value="HeH/LEM_domain"/>
</dbReference>
<dbReference type="InterPro" id="IPR041227">
    <property type="entry name" value="FluMu_N"/>
</dbReference>
<dbReference type="RefSeq" id="WP_005658777.1">
    <property type="nucleotide sequence ID" value="NZ_AAZF01000016.1"/>
</dbReference>
<protein>
    <recommendedName>
        <fullName evidence="8">HeH/LEM domain-containing protein</fullName>
    </recommendedName>
</protein>
<dbReference type="EMBL" id="AAZF01000016">
    <property type="protein sequence ID" value="EDJ92057.1"/>
    <property type="molecule type" value="Genomic_DNA"/>
</dbReference>
<reference evidence="7" key="2">
    <citation type="submission" date="2021-11" db="EMBL/GenBank/DDBJ databases">
        <authorList>
            <person name="Riesbeck K."/>
        </authorList>
    </citation>
    <scope>NUCLEOTIDE SEQUENCE [LARGE SCALE GENOMIC DNA]</scope>
</reference>
<dbReference type="CDD" id="cd12935">
    <property type="entry name" value="LEM_like"/>
    <property type="match status" value="1"/>
</dbReference>